<dbReference type="SMR" id="A0A3Q7G9X9"/>
<dbReference type="EnsemblPlants" id="Solyc03g082880.1.1">
    <property type="protein sequence ID" value="Solyc03g082880.1.1.1"/>
    <property type="gene ID" value="Solyc03g082880.1"/>
</dbReference>
<evidence type="ECO:0000313" key="2">
    <source>
        <dbReference type="Proteomes" id="UP000004994"/>
    </source>
</evidence>
<dbReference type="InParanoid" id="A0A3Q7G9X9"/>
<name>A0A3Q7G9X9_SOLLC</name>
<dbReference type="AlphaFoldDB" id="A0A3Q7G9X9"/>
<keyword evidence="2" id="KW-1185">Reference proteome</keyword>
<sequence>MHFPSPSPHHIGSYGDRNAIYISKYLQIITRVYAFIYTYHTSLVPDLCLLILKEKSSGPVGLLYEQNSS</sequence>
<dbReference type="Proteomes" id="UP000004994">
    <property type="component" value="Chromosome 3"/>
</dbReference>
<organism evidence="1">
    <name type="scientific">Solanum lycopersicum</name>
    <name type="common">Tomato</name>
    <name type="synonym">Lycopersicon esculentum</name>
    <dbReference type="NCBI Taxonomy" id="4081"/>
    <lineage>
        <taxon>Eukaryota</taxon>
        <taxon>Viridiplantae</taxon>
        <taxon>Streptophyta</taxon>
        <taxon>Embryophyta</taxon>
        <taxon>Tracheophyta</taxon>
        <taxon>Spermatophyta</taxon>
        <taxon>Magnoliopsida</taxon>
        <taxon>eudicotyledons</taxon>
        <taxon>Gunneridae</taxon>
        <taxon>Pentapetalae</taxon>
        <taxon>asterids</taxon>
        <taxon>lamiids</taxon>
        <taxon>Solanales</taxon>
        <taxon>Solanaceae</taxon>
        <taxon>Solanoideae</taxon>
        <taxon>Solaneae</taxon>
        <taxon>Solanum</taxon>
        <taxon>Solanum subgen. Lycopersicon</taxon>
    </lineage>
</organism>
<dbReference type="PaxDb" id="4081-Solyc03g082880.1.1"/>
<accession>A0A3Q7G9X9</accession>
<dbReference type="Gramene" id="Solyc03g082880.1.1">
    <property type="protein sequence ID" value="Solyc03g082880.1.1.1"/>
    <property type="gene ID" value="Solyc03g082880.1"/>
</dbReference>
<protein>
    <submittedName>
        <fullName evidence="1">Uncharacterized protein</fullName>
    </submittedName>
</protein>
<proteinExistence type="predicted"/>
<evidence type="ECO:0000313" key="1">
    <source>
        <dbReference type="EnsemblPlants" id="Solyc03g082880.1.1.1"/>
    </source>
</evidence>
<reference evidence="1" key="2">
    <citation type="submission" date="2019-01" db="UniProtKB">
        <authorList>
            <consortium name="EnsemblPlants"/>
        </authorList>
    </citation>
    <scope>IDENTIFICATION</scope>
    <source>
        <strain evidence="1">cv. Heinz 1706</strain>
    </source>
</reference>
<reference evidence="1" key="1">
    <citation type="journal article" date="2012" name="Nature">
        <title>The tomato genome sequence provides insights into fleshy fruit evolution.</title>
        <authorList>
            <consortium name="Tomato Genome Consortium"/>
        </authorList>
    </citation>
    <scope>NUCLEOTIDE SEQUENCE [LARGE SCALE GENOMIC DNA]</scope>
    <source>
        <strain evidence="1">cv. Heinz 1706</strain>
    </source>
</reference>